<dbReference type="SMART" id="SM01040">
    <property type="entry name" value="Bro-N"/>
    <property type="match status" value="1"/>
</dbReference>
<name>A0A2W4REJ4_9GAMM</name>
<evidence type="ECO:0000259" key="1">
    <source>
        <dbReference type="PROSITE" id="PS51750"/>
    </source>
</evidence>
<dbReference type="EMBL" id="QJPH01000224">
    <property type="protein sequence ID" value="PZN82361.1"/>
    <property type="molecule type" value="Genomic_DNA"/>
</dbReference>
<dbReference type="PROSITE" id="PS51750">
    <property type="entry name" value="BRO_N"/>
    <property type="match status" value="1"/>
</dbReference>
<dbReference type="Proteomes" id="UP000249396">
    <property type="component" value="Unassembled WGS sequence"/>
</dbReference>
<reference evidence="2 3" key="1">
    <citation type="journal article" date="2018" name="Aquat. Microb. Ecol.">
        <title>Gammaproteobacterial methanotrophs dominate.</title>
        <authorList>
            <person name="Rissanen A.J."/>
            <person name="Saarenheimo J."/>
            <person name="Tiirola M."/>
            <person name="Peura S."/>
            <person name="Aalto S.L."/>
            <person name="Karvinen A."/>
            <person name="Nykanen H."/>
        </authorList>
    </citation>
    <scope>NUCLEOTIDE SEQUENCE [LARGE SCALE GENOMIC DNA]</scope>
    <source>
        <strain evidence="2">AMbin10</strain>
    </source>
</reference>
<dbReference type="InterPro" id="IPR003497">
    <property type="entry name" value="BRO_N_domain"/>
</dbReference>
<feature type="domain" description="Bro-N" evidence="1">
    <location>
        <begin position="25"/>
        <end position="129"/>
    </location>
</feature>
<evidence type="ECO:0000313" key="2">
    <source>
        <dbReference type="EMBL" id="PZN82361.1"/>
    </source>
</evidence>
<sequence>MDDQQDRTQTQASFYQGSARAWYLADAAGPPSGSGRIYIVLREGEAWFVQRESFAALSMEPERALALLEEEDKAAFQIVTAEGTRSVTVISEYGFHYLAVLAGLAQGAPVRRLHRWVVGSLLPSIRNTPQMTALPGHAVYAFAELAVKMLKEGRGSLGAMNSAKLLAYFWQNGADGRWATVRRATLAQMLE</sequence>
<protein>
    <recommendedName>
        <fullName evidence="1">Bro-N domain-containing protein</fullName>
    </recommendedName>
</protein>
<proteinExistence type="predicted"/>
<evidence type="ECO:0000313" key="3">
    <source>
        <dbReference type="Proteomes" id="UP000249396"/>
    </source>
</evidence>
<dbReference type="AlphaFoldDB" id="A0A2W4REJ4"/>
<organism evidence="2 3">
    <name type="scientific">Candidatus Methylumidiphilus alinenensis</name>
    <dbReference type="NCBI Taxonomy" id="2202197"/>
    <lineage>
        <taxon>Bacteria</taxon>
        <taxon>Pseudomonadati</taxon>
        <taxon>Pseudomonadota</taxon>
        <taxon>Gammaproteobacteria</taxon>
        <taxon>Methylococcales</taxon>
        <taxon>Candidatus Methylumidiphilus</taxon>
    </lineage>
</organism>
<feature type="non-terminal residue" evidence="2">
    <location>
        <position position="191"/>
    </location>
</feature>
<accession>A0A2W4REJ4</accession>
<comment type="caution">
    <text evidence="2">The sequence shown here is derived from an EMBL/GenBank/DDBJ whole genome shotgun (WGS) entry which is preliminary data.</text>
</comment>
<gene>
    <name evidence="2" type="ORF">DM484_06510</name>
</gene>